<dbReference type="SUPFAM" id="SSF160631">
    <property type="entry name" value="SMI1/KNR4-like"/>
    <property type="match status" value="1"/>
</dbReference>
<gene>
    <name evidence="1" type="ORF">ACFPIJ_10675</name>
</gene>
<dbReference type="InterPro" id="IPR037883">
    <property type="entry name" value="Knr4/Smi1-like_sf"/>
</dbReference>
<reference evidence="2" key="1">
    <citation type="journal article" date="2019" name="Int. J. Syst. Evol. Microbiol.">
        <title>The Global Catalogue of Microorganisms (GCM) 10K type strain sequencing project: providing services to taxonomists for standard genome sequencing and annotation.</title>
        <authorList>
            <consortium name="The Broad Institute Genomics Platform"/>
            <consortium name="The Broad Institute Genome Sequencing Center for Infectious Disease"/>
            <person name="Wu L."/>
            <person name="Ma J."/>
        </authorList>
    </citation>
    <scope>NUCLEOTIDE SEQUENCE [LARGE SCALE GENOMIC DNA]</scope>
    <source>
        <strain evidence="2">CGMCC 4.7152</strain>
    </source>
</reference>
<organism evidence="1 2">
    <name type="scientific">Dactylosporangium cerinum</name>
    <dbReference type="NCBI Taxonomy" id="1434730"/>
    <lineage>
        <taxon>Bacteria</taxon>
        <taxon>Bacillati</taxon>
        <taxon>Actinomycetota</taxon>
        <taxon>Actinomycetes</taxon>
        <taxon>Micromonosporales</taxon>
        <taxon>Micromonosporaceae</taxon>
        <taxon>Dactylosporangium</taxon>
    </lineage>
</organism>
<proteinExistence type="predicted"/>
<accession>A0ABV9VQL9</accession>
<evidence type="ECO:0008006" key="3">
    <source>
        <dbReference type="Google" id="ProtNLM"/>
    </source>
</evidence>
<sequence>MERRVDLVVVELTGAYAIVAGTGGELLRPDDIVSGQRPVDDAGWAAERLRQPPDATEFLALLLGLPALNAGTRAGLDWLPIESELGVTLPGDYKTFIEAYGAGVIDDHINVCAPNAGHDWADLRYTNSPPR</sequence>
<evidence type="ECO:0000313" key="2">
    <source>
        <dbReference type="Proteomes" id="UP001595912"/>
    </source>
</evidence>
<dbReference type="Proteomes" id="UP001595912">
    <property type="component" value="Unassembled WGS sequence"/>
</dbReference>
<name>A0ABV9VQL9_9ACTN</name>
<comment type="caution">
    <text evidence="1">The sequence shown here is derived from an EMBL/GenBank/DDBJ whole genome shotgun (WGS) entry which is preliminary data.</text>
</comment>
<dbReference type="Gene3D" id="3.40.1580.10">
    <property type="entry name" value="SMI1/KNR4-like"/>
    <property type="match status" value="1"/>
</dbReference>
<keyword evidence="2" id="KW-1185">Reference proteome</keyword>
<dbReference type="EMBL" id="JBHSIU010000011">
    <property type="protein sequence ID" value="MFC4998297.1"/>
    <property type="molecule type" value="Genomic_DNA"/>
</dbReference>
<protein>
    <recommendedName>
        <fullName evidence="3">SMI1/KNR4 family protein</fullName>
    </recommendedName>
</protein>
<dbReference type="RefSeq" id="WP_380114552.1">
    <property type="nucleotide sequence ID" value="NZ_JBHSIU010000011.1"/>
</dbReference>
<evidence type="ECO:0000313" key="1">
    <source>
        <dbReference type="EMBL" id="MFC4998297.1"/>
    </source>
</evidence>